<dbReference type="FunFam" id="2.170.150.10:FF:000002">
    <property type="entry name" value="Translationally-controlled tumor protein homolog"/>
    <property type="match status" value="1"/>
</dbReference>
<name>A0A4S9T2Q9_AURPU</name>
<dbReference type="GO" id="GO:0005509">
    <property type="term" value="F:calcium ion binding"/>
    <property type="evidence" value="ECO:0007669"/>
    <property type="project" value="TreeGrafter"/>
</dbReference>
<dbReference type="InterPro" id="IPR011323">
    <property type="entry name" value="Mss4/transl-control_tumour"/>
</dbReference>
<dbReference type="Proteomes" id="UP000308005">
    <property type="component" value="Unassembled WGS sequence"/>
</dbReference>
<dbReference type="PRINTS" id="PR01653">
    <property type="entry name" value="TCTPROTEIN"/>
</dbReference>
<dbReference type="InterPro" id="IPR018103">
    <property type="entry name" value="Translation_control_tumour_CS"/>
</dbReference>
<dbReference type="EMBL" id="QZBM01000240">
    <property type="protein sequence ID" value="THZ18500.1"/>
    <property type="molecule type" value="Genomic_DNA"/>
</dbReference>
<feature type="compositionally biased region" description="Basic residues" evidence="3">
    <location>
        <begin position="85"/>
        <end position="94"/>
    </location>
</feature>
<evidence type="ECO:0000256" key="1">
    <source>
        <dbReference type="ARBA" id="ARBA00014759"/>
    </source>
</evidence>
<comment type="caution">
    <text evidence="5">The sequence shown here is derived from an EMBL/GenBank/DDBJ whole genome shotgun (WGS) entry which is preliminary data.</text>
</comment>
<protein>
    <recommendedName>
        <fullName evidence="1">Translationally-controlled tumor protein homolog</fullName>
    </recommendedName>
</protein>
<feature type="region of interest" description="Disordered" evidence="3">
    <location>
        <begin position="60"/>
        <end position="109"/>
    </location>
</feature>
<dbReference type="PANTHER" id="PTHR11991:SF0">
    <property type="entry name" value="TRANSLATIONALLY-CONTROLLED TUMOR PROTEIN"/>
    <property type="match status" value="1"/>
</dbReference>
<evidence type="ECO:0000313" key="6">
    <source>
        <dbReference type="Proteomes" id="UP000308005"/>
    </source>
</evidence>
<feature type="compositionally biased region" description="Basic and acidic residues" evidence="3">
    <location>
        <begin position="95"/>
        <end position="105"/>
    </location>
</feature>
<reference evidence="5 6" key="1">
    <citation type="submission" date="2018-10" db="EMBL/GenBank/DDBJ databases">
        <title>Fifty Aureobasidium pullulans genomes reveal a recombining polyextremotolerant generalist.</title>
        <authorList>
            <person name="Gostincar C."/>
            <person name="Turk M."/>
            <person name="Zajc J."/>
            <person name="Gunde-Cimerman N."/>
        </authorList>
    </citation>
    <scope>NUCLEOTIDE SEQUENCE [LARGE SCALE GENOMIC DNA]</scope>
    <source>
        <strain evidence="5 6">EXF-3863</strain>
    </source>
</reference>
<dbReference type="GO" id="GO:0005737">
    <property type="term" value="C:cytoplasm"/>
    <property type="evidence" value="ECO:0007669"/>
    <property type="project" value="TreeGrafter"/>
</dbReference>
<dbReference type="PANTHER" id="PTHR11991">
    <property type="entry name" value="TRANSLATIONALLY CONTROLLED TUMOR PROTEIN-RELATED"/>
    <property type="match status" value="1"/>
</dbReference>
<comment type="similarity">
    <text evidence="2">Belongs to the TCTP family.</text>
</comment>
<dbReference type="Pfam" id="PF00838">
    <property type="entry name" value="TCTP"/>
    <property type="match status" value="1"/>
</dbReference>
<dbReference type="Gene3D" id="2.170.150.10">
    <property type="entry name" value="Metal Binding Protein, Guanine Nucleotide Exchange Factor, Chain A"/>
    <property type="match status" value="1"/>
</dbReference>
<proteinExistence type="inferred from homology"/>
<evidence type="ECO:0000313" key="5">
    <source>
        <dbReference type="EMBL" id="THZ18500.1"/>
    </source>
</evidence>
<dbReference type="PROSITE" id="PS01002">
    <property type="entry name" value="TCTP_1"/>
    <property type="match status" value="1"/>
</dbReference>
<dbReference type="AlphaFoldDB" id="A0A4S9T2Q9"/>
<evidence type="ECO:0000259" key="4">
    <source>
        <dbReference type="PROSITE" id="PS51797"/>
    </source>
</evidence>
<dbReference type="InterPro" id="IPR018105">
    <property type="entry name" value="Translational_control_tumour_p"/>
</dbReference>
<accession>A0A4S9T2Q9</accession>
<gene>
    <name evidence="5" type="ORF">D6C91_05495</name>
</gene>
<dbReference type="InterPro" id="IPR011057">
    <property type="entry name" value="Mss4-like_sf"/>
</dbReference>
<evidence type="ECO:0000256" key="2">
    <source>
        <dbReference type="PROSITE-ProRule" id="PRU01133"/>
    </source>
</evidence>
<organism evidence="5 6">
    <name type="scientific">Aureobasidium pullulans</name>
    <name type="common">Black yeast</name>
    <name type="synonym">Pullularia pullulans</name>
    <dbReference type="NCBI Taxonomy" id="5580"/>
    <lineage>
        <taxon>Eukaryota</taxon>
        <taxon>Fungi</taxon>
        <taxon>Dikarya</taxon>
        <taxon>Ascomycota</taxon>
        <taxon>Pezizomycotina</taxon>
        <taxon>Dothideomycetes</taxon>
        <taxon>Dothideomycetidae</taxon>
        <taxon>Dothideales</taxon>
        <taxon>Saccotheciaceae</taxon>
        <taxon>Aureobasidium</taxon>
    </lineage>
</organism>
<dbReference type="PROSITE" id="PS51797">
    <property type="entry name" value="TCTP_3"/>
    <property type="match status" value="1"/>
</dbReference>
<feature type="domain" description="TCTP" evidence="4">
    <location>
        <begin position="155"/>
        <end position="323"/>
    </location>
</feature>
<dbReference type="SUPFAM" id="SSF51316">
    <property type="entry name" value="Mss4-like"/>
    <property type="match status" value="1"/>
</dbReference>
<sequence length="323" mass="36174">MRQSGLPEGHSNAAVKQHGLLRRLTSRIGGGMDGKKRAKRCAKQRVEDFATHSQVLAANSAGTGAVGAQAPRFPDRAQRQEARRQFSRSLRRKTERKEGTREQKHPWHPTPERTAIFFLSSYFSFAFTNQIHTQPPPICLSSRCASPTAAKDLAPLDSPDVISGDEMISDSFDLKLVDGAVYEVDCARITIGNDNIDIGANPSAEDGGDEGTDDTTSTAIDVVHSFRLQQTFFDKKTYMAFLKQYIKKVKEHMKSRDASEDEIKEFETGVKSYVSSDTFKKFKYDFFTGESMDTDGMVVLLNYRADDTPYCVFWKHGLSEMKV</sequence>
<dbReference type="InterPro" id="IPR034737">
    <property type="entry name" value="TCTP"/>
</dbReference>
<feature type="compositionally biased region" description="Basic and acidic residues" evidence="3">
    <location>
        <begin position="73"/>
        <end position="84"/>
    </location>
</feature>
<evidence type="ECO:0000256" key="3">
    <source>
        <dbReference type="SAM" id="MobiDB-lite"/>
    </source>
</evidence>